<protein>
    <submittedName>
        <fullName evidence="2">Helix-turn-helix transcriptional regulator</fullName>
    </submittedName>
</protein>
<dbReference type="Pfam" id="PF01381">
    <property type="entry name" value="HTH_3"/>
    <property type="match status" value="1"/>
</dbReference>
<dbReference type="Proteomes" id="UP001059252">
    <property type="component" value="Chromosome"/>
</dbReference>
<evidence type="ECO:0000313" key="2">
    <source>
        <dbReference type="EMBL" id="UVD81556.1"/>
    </source>
</evidence>
<name>A0ABY5R8F0_9MOLU</name>
<dbReference type="Gene3D" id="1.10.260.40">
    <property type="entry name" value="lambda repressor-like DNA-binding domains"/>
    <property type="match status" value="1"/>
</dbReference>
<dbReference type="EMBL" id="CP102734">
    <property type="protein sequence ID" value="UVD81556.1"/>
    <property type="molecule type" value="Genomic_DNA"/>
</dbReference>
<dbReference type="SMART" id="SM00530">
    <property type="entry name" value="HTH_XRE"/>
    <property type="match status" value="1"/>
</dbReference>
<sequence length="72" mass="8450">MLVIINYPSAIKKLRSKLNCSQQDLAKMLGVAFTSVNRWENGHHQPTIIAKEKLKELFEKHNIEMEDKEIWN</sequence>
<evidence type="ECO:0000259" key="1">
    <source>
        <dbReference type="PROSITE" id="PS50943"/>
    </source>
</evidence>
<organism evidence="2 3">
    <name type="scientific">Mycoplasma iguanae</name>
    <dbReference type="NCBI Taxonomy" id="292461"/>
    <lineage>
        <taxon>Bacteria</taxon>
        <taxon>Bacillati</taxon>
        <taxon>Mycoplasmatota</taxon>
        <taxon>Mollicutes</taxon>
        <taxon>Mycoplasmataceae</taxon>
        <taxon>Mycoplasma</taxon>
    </lineage>
</organism>
<feature type="domain" description="HTH cro/C1-type" evidence="1">
    <location>
        <begin position="11"/>
        <end position="70"/>
    </location>
</feature>
<evidence type="ECO:0000313" key="3">
    <source>
        <dbReference type="Proteomes" id="UP001059252"/>
    </source>
</evidence>
<accession>A0ABY5R8F0</accession>
<gene>
    <name evidence="2" type="ORF">NV226_02390</name>
</gene>
<dbReference type="PROSITE" id="PS50943">
    <property type="entry name" value="HTH_CROC1"/>
    <property type="match status" value="1"/>
</dbReference>
<keyword evidence="3" id="KW-1185">Reference proteome</keyword>
<dbReference type="SUPFAM" id="SSF47413">
    <property type="entry name" value="lambda repressor-like DNA-binding domains"/>
    <property type="match status" value="1"/>
</dbReference>
<dbReference type="CDD" id="cd00093">
    <property type="entry name" value="HTH_XRE"/>
    <property type="match status" value="1"/>
</dbReference>
<proteinExistence type="predicted"/>
<reference evidence="2" key="1">
    <citation type="submission" date="2022-08" db="EMBL/GenBank/DDBJ databases">
        <title>Complete genome of Mycoplasma iguanae type strain 2327.</title>
        <authorList>
            <person name="Spergser J."/>
        </authorList>
    </citation>
    <scope>NUCLEOTIDE SEQUENCE</scope>
    <source>
        <strain evidence="2">2327</strain>
    </source>
</reference>
<dbReference type="InterPro" id="IPR001387">
    <property type="entry name" value="Cro/C1-type_HTH"/>
</dbReference>
<dbReference type="InterPro" id="IPR010982">
    <property type="entry name" value="Lambda_DNA-bd_dom_sf"/>
</dbReference>
<dbReference type="RefSeq" id="WP_258210730.1">
    <property type="nucleotide sequence ID" value="NZ_CP102734.1"/>
</dbReference>